<dbReference type="Gene3D" id="3.40.1190.10">
    <property type="entry name" value="Mur-like, catalytic domain"/>
    <property type="match status" value="1"/>
</dbReference>
<dbReference type="SUPFAM" id="SSF53623">
    <property type="entry name" value="MurD-like peptide ligases, catalytic domain"/>
    <property type="match status" value="1"/>
</dbReference>
<dbReference type="GO" id="GO:0008765">
    <property type="term" value="F:UDP-N-acetylmuramoylalanyl-D-glutamate-2,6-diaminopimelate ligase activity"/>
    <property type="evidence" value="ECO:0007669"/>
    <property type="project" value="UniProtKB-EC"/>
</dbReference>
<dbReference type="EMBL" id="UGAW01000001">
    <property type="protein sequence ID" value="STG52788.1"/>
    <property type="molecule type" value="Genomic_DNA"/>
</dbReference>
<dbReference type="PANTHER" id="PTHR23135">
    <property type="entry name" value="MUR LIGASE FAMILY MEMBER"/>
    <property type="match status" value="1"/>
</dbReference>
<organism evidence="2 3">
    <name type="scientific">Escherichia coli</name>
    <dbReference type="NCBI Taxonomy" id="562"/>
    <lineage>
        <taxon>Bacteria</taxon>
        <taxon>Pseudomonadati</taxon>
        <taxon>Pseudomonadota</taxon>
        <taxon>Gammaproteobacteria</taxon>
        <taxon>Enterobacterales</taxon>
        <taxon>Enterobacteriaceae</taxon>
        <taxon>Escherichia</taxon>
    </lineage>
</organism>
<dbReference type="InterPro" id="IPR036565">
    <property type="entry name" value="Mur-like_cat_sf"/>
</dbReference>
<gene>
    <name evidence="2" type="primary">murE_1</name>
    <name evidence="2" type="ORF">NCTC11112_03306</name>
</gene>
<accession>A0A376MQS9</accession>
<name>A0A376MQS9_ECOLX</name>
<dbReference type="EC" id="6.3.2.13" evidence="2"/>
<protein>
    <submittedName>
        <fullName evidence="2">UDP-N-acetylmuramoylalanyl-D-glutamate--2, 6-diaminopimelate ligase</fullName>
        <ecNumber evidence="2">6.3.2.13</ecNumber>
    </submittedName>
</protein>
<keyword evidence="2" id="KW-0436">Ligase</keyword>
<dbReference type="Pfam" id="PF08245">
    <property type="entry name" value="Mur_ligase_M"/>
    <property type="match status" value="1"/>
</dbReference>
<evidence type="ECO:0000313" key="2">
    <source>
        <dbReference type="EMBL" id="STG52788.1"/>
    </source>
</evidence>
<reference evidence="2 3" key="1">
    <citation type="submission" date="2018-06" db="EMBL/GenBank/DDBJ databases">
        <authorList>
            <consortium name="Pathogen Informatics"/>
            <person name="Doyle S."/>
        </authorList>
    </citation>
    <scope>NUCLEOTIDE SEQUENCE [LARGE SCALE GENOMIC DNA]</scope>
    <source>
        <strain evidence="2 3">NCTC11112</strain>
    </source>
</reference>
<sequence length="206" mass="22107">MRRPTVKSVKCTAYRSSISASSTSVYLHWRAAFTMNPLTIYVSWAVTGTNGKTTTTQLLAQWSQLLGETSAVMGTVGNGLLGKVIPTENTTGSAVDVQHELAGLVDQGATFCAMEVSSHGLVQHRVAALKFAASVFTNLSRDHLDYHGDMEHYEAAKWLLYSAHHCGQAIVNADDEVGSPLAGKTARRSCGVNGRSYQSELSRDAG</sequence>
<dbReference type="Proteomes" id="UP000254817">
    <property type="component" value="Unassembled WGS sequence"/>
</dbReference>
<dbReference type="GO" id="GO:0005524">
    <property type="term" value="F:ATP binding"/>
    <property type="evidence" value="ECO:0007669"/>
    <property type="project" value="InterPro"/>
</dbReference>
<dbReference type="InterPro" id="IPR013221">
    <property type="entry name" value="Mur_ligase_cen"/>
</dbReference>
<feature type="domain" description="Mur ligase central" evidence="1">
    <location>
        <begin position="46"/>
        <end position="192"/>
    </location>
</feature>
<proteinExistence type="predicted"/>
<dbReference type="AlphaFoldDB" id="A0A376MQS9"/>
<evidence type="ECO:0000259" key="1">
    <source>
        <dbReference type="Pfam" id="PF08245"/>
    </source>
</evidence>
<evidence type="ECO:0000313" key="3">
    <source>
        <dbReference type="Proteomes" id="UP000254817"/>
    </source>
</evidence>
<dbReference type="PANTHER" id="PTHR23135:SF4">
    <property type="entry name" value="UDP-N-ACETYLMURAMOYL-L-ALANYL-D-GLUTAMATE--2,6-DIAMINOPIMELATE LIGASE MURE HOMOLOG, CHLOROPLASTIC"/>
    <property type="match status" value="1"/>
</dbReference>